<comment type="function">
    <text evidence="1">May be involved in neurite outgrowth.</text>
</comment>
<evidence type="ECO:0000313" key="5">
    <source>
        <dbReference type="Proteomes" id="UP000694392"/>
    </source>
</evidence>
<dbReference type="PANTHER" id="PTHR15718">
    <property type="entry name" value="G PROTEIN-REGULATED INDUCER OF NEURITE OUTGROWTH C-TERMINAL DOMAIN-CONTAINING PROTEIN"/>
    <property type="match status" value="1"/>
</dbReference>
<dbReference type="Ensembl" id="ENSSPUT00000013023.1">
    <property type="protein sequence ID" value="ENSSPUP00000012214.1"/>
    <property type="gene ID" value="ENSSPUG00000009383.1"/>
</dbReference>
<gene>
    <name evidence="4" type="primary">GPRIN3</name>
</gene>
<name>A0A8D0GQU3_SPHPU</name>
<dbReference type="InterPro" id="IPR032745">
    <property type="entry name" value="GRIN_C"/>
</dbReference>
<organism evidence="4 5">
    <name type="scientific">Sphenodon punctatus</name>
    <name type="common">Tuatara</name>
    <name type="synonym">Hatteria punctata</name>
    <dbReference type="NCBI Taxonomy" id="8508"/>
    <lineage>
        <taxon>Eukaryota</taxon>
        <taxon>Metazoa</taxon>
        <taxon>Chordata</taxon>
        <taxon>Craniata</taxon>
        <taxon>Vertebrata</taxon>
        <taxon>Euteleostomi</taxon>
        <taxon>Lepidosauria</taxon>
        <taxon>Sphenodontia</taxon>
        <taxon>Sphenodontidae</taxon>
        <taxon>Sphenodon</taxon>
    </lineage>
</organism>
<feature type="region of interest" description="Disordered" evidence="2">
    <location>
        <begin position="394"/>
        <end position="416"/>
    </location>
</feature>
<dbReference type="GO" id="GO:0005886">
    <property type="term" value="C:plasma membrane"/>
    <property type="evidence" value="ECO:0007669"/>
    <property type="project" value="TreeGrafter"/>
</dbReference>
<dbReference type="GO" id="GO:0007626">
    <property type="term" value="P:locomotory behavior"/>
    <property type="evidence" value="ECO:0007669"/>
    <property type="project" value="Ensembl"/>
</dbReference>
<keyword evidence="5" id="KW-1185">Reference proteome</keyword>
<dbReference type="GO" id="GO:0042220">
    <property type="term" value="P:response to cocaine"/>
    <property type="evidence" value="ECO:0007669"/>
    <property type="project" value="Ensembl"/>
</dbReference>
<evidence type="ECO:0000313" key="4">
    <source>
        <dbReference type="Ensembl" id="ENSSPUP00000012214.1"/>
    </source>
</evidence>
<proteinExistence type="predicted"/>
<feature type="compositionally biased region" description="Low complexity" evidence="2">
    <location>
        <begin position="640"/>
        <end position="655"/>
    </location>
</feature>
<feature type="compositionally biased region" description="Polar residues" evidence="2">
    <location>
        <begin position="538"/>
        <end position="547"/>
    </location>
</feature>
<feature type="domain" description="G protein-regulated inducer of neurite outgrowth C-terminal" evidence="3">
    <location>
        <begin position="559"/>
        <end position="684"/>
    </location>
</feature>
<accession>A0A8D0GQU3</accession>
<evidence type="ECO:0000259" key="3">
    <source>
        <dbReference type="Pfam" id="PF15235"/>
    </source>
</evidence>
<sequence length="689" mass="74110">MFSPGSFSPTEEVPPANTVSATNAIQKGSNDSMAQAQAGSGDFASLHSTGMPPATHEAEQLVQSDQLKSRSSAQADTFAIQVCGTEDQAALKEFPYCAGDVSSVEDSEPCKHSQANTLQTVQTHTKTVVEITEPGITQPEAAVKDFEALGAERWATNDVKSCPSATAEPETLPQPILTNTQPVGNAEAEKAEPELSRFRETGTMTIQMESKSLAGEVLNRTWRDAEVQAVASVESKSASTSPSILTAFLKGNLPPEAKERQEQLHIIYQDCGGLEESELPDNISPPLKPTQCPGIIPEVHIQAAMVSTEKREPLQLQSNPGDTLGTGCMALADNTKLSDACPQASSDTQGITAAKAETQKVCIANNSQDIPSQPLDAPVLLQTKPVYQITVNTSRQSADTEAKSSSSAAGNSKVQHHLTALEKKQSLVPCHRESEQAETLGITVNGSYKCESLQIKTVSESGFSSDTQPKMEEKVMLLDHKEGVNSKARAAGGPGKVCTPVTVEKEQDKILEEVNWAKKSSSPSLQAGLSGNFVQRSLDLGTQVSKNNKTREEPKRKMSPLPGSAQRGPDVGGKKKQSSSATEVKVQVKQSKHVQDVVWDEQGMTWEVYGASLDPESLGIAIQNHLQRQIREHEKLIRAQSTQNRKSSSSDTSSNKKLKGRQNNVFQSMLENLRHPNCCVRPAPSSVLD</sequence>
<dbReference type="Pfam" id="PF15235">
    <property type="entry name" value="GRIN_C"/>
    <property type="match status" value="1"/>
</dbReference>
<dbReference type="OMA" id="EQLHIIY"/>
<evidence type="ECO:0000256" key="1">
    <source>
        <dbReference type="ARBA" id="ARBA00002358"/>
    </source>
</evidence>
<feature type="region of interest" description="Disordered" evidence="2">
    <location>
        <begin position="638"/>
        <end position="661"/>
    </location>
</feature>
<dbReference type="PANTHER" id="PTHR15718:SF6">
    <property type="entry name" value="G PROTEIN-REGULATED INDUCER OF NEURITE OUTGROWTH 3"/>
    <property type="match status" value="1"/>
</dbReference>
<protein>
    <submittedName>
        <fullName evidence="4">GPRIN family member 3</fullName>
    </submittedName>
</protein>
<feature type="region of interest" description="Disordered" evidence="2">
    <location>
        <begin position="161"/>
        <end position="194"/>
    </location>
</feature>
<dbReference type="GO" id="GO:0048667">
    <property type="term" value="P:cell morphogenesis involved in neuron differentiation"/>
    <property type="evidence" value="ECO:0007669"/>
    <property type="project" value="Ensembl"/>
</dbReference>
<feature type="compositionally biased region" description="Polar residues" evidence="2">
    <location>
        <begin position="17"/>
        <end position="38"/>
    </location>
</feature>
<feature type="region of interest" description="Disordered" evidence="2">
    <location>
        <begin position="1"/>
        <end position="69"/>
    </location>
</feature>
<reference evidence="4" key="1">
    <citation type="submission" date="2025-08" db="UniProtKB">
        <authorList>
            <consortium name="Ensembl"/>
        </authorList>
    </citation>
    <scope>IDENTIFICATION</scope>
</reference>
<dbReference type="GO" id="GO:0019228">
    <property type="term" value="P:neuronal action potential"/>
    <property type="evidence" value="ECO:0007669"/>
    <property type="project" value="Ensembl"/>
</dbReference>
<dbReference type="GeneTree" id="ENSGT00570000079168"/>
<dbReference type="AlphaFoldDB" id="A0A8D0GQU3"/>
<dbReference type="InterPro" id="IPR026646">
    <property type="entry name" value="GPRIN2-like/GPRIN3"/>
</dbReference>
<dbReference type="GO" id="GO:0070561">
    <property type="term" value="P:vitamin D receptor signaling pathway"/>
    <property type="evidence" value="ECO:0007669"/>
    <property type="project" value="Ensembl"/>
</dbReference>
<evidence type="ECO:0000256" key="2">
    <source>
        <dbReference type="SAM" id="MobiDB-lite"/>
    </source>
</evidence>
<dbReference type="GO" id="GO:0098976">
    <property type="term" value="P:excitatory chemical synaptic transmission"/>
    <property type="evidence" value="ECO:0007669"/>
    <property type="project" value="Ensembl"/>
</dbReference>
<feature type="region of interest" description="Disordered" evidence="2">
    <location>
        <begin position="538"/>
        <end position="587"/>
    </location>
</feature>
<dbReference type="GO" id="GO:0045202">
    <property type="term" value="C:synapse"/>
    <property type="evidence" value="ECO:0007669"/>
    <property type="project" value="GOC"/>
</dbReference>
<dbReference type="Proteomes" id="UP000694392">
    <property type="component" value="Unplaced"/>
</dbReference>
<dbReference type="GO" id="GO:0031175">
    <property type="term" value="P:neuron projection development"/>
    <property type="evidence" value="ECO:0007669"/>
    <property type="project" value="TreeGrafter"/>
</dbReference>
<reference evidence="4" key="2">
    <citation type="submission" date="2025-09" db="UniProtKB">
        <authorList>
            <consortium name="Ensembl"/>
        </authorList>
    </citation>
    <scope>IDENTIFICATION</scope>
</reference>